<proteinExistence type="predicted"/>
<organism evidence="1">
    <name type="scientific">Arundo donax</name>
    <name type="common">Giant reed</name>
    <name type="synonym">Donax arundinaceus</name>
    <dbReference type="NCBI Taxonomy" id="35708"/>
    <lineage>
        <taxon>Eukaryota</taxon>
        <taxon>Viridiplantae</taxon>
        <taxon>Streptophyta</taxon>
        <taxon>Embryophyta</taxon>
        <taxon>Tracheophyta</taxon>
        <taxon>Spermatophyta</taxon>
        <taxon>Magnoliopsida</taxon>
        <taxon>Liliopsida</taxon>
        <taxon>Poales</taxon>
        <taxon>Poaceae</taxon>
        <taxon>PACMAD clade</taxon>
        <taxon>Arundinoideae</taxon>
        <taxon>Arundineae</taxon>
        <taxon>Arundo</taxon>
    </lineage>
</organism>
<accession>A0A0A9B2Y9</accession>
<reference evidence="1" key="1">
    <citation type="submission" date="2014-09" db="EMBL/GenBank/DDBJ databases">
        <authorList>
            <person name="Magalhaes I.L.F."/>
            <person name="Oliveira U."/>
            <person name="Santos F.R."/>
            <person name="Vidigal T.H.D.A."/>
            <person name="Brescovit A.D."/>
            <person name="Santos A.J."/>
        </authorList>
    </citation>
    <scope>NUCLEOTIDE SEQUENCE</scope>
    <source>
        <tissue evidence="1">Shoot tissue taken approximately 20 cm above the soil surface</tissue>
    </source>
</reference>
<dbReference type="EMBL" id="GBRH01240174">
    <property type="protein sequence ID" value="JAD57721.1"/>
    <property type="molecule type" value="Transcribed_RNA"/>
</dbReference>
<reference evidence="1" key="2">
    <citation type="journal article" date="2015" name="Data Brief">
        <title>Shoot transcriptome of the giant reed, Arundo donax.</title>
        <authorList>
            <person name="Barrero R.A."/>
            <person name="Guerrero F.D."/>
            <person name="Moolhuijzen P."/>
            <person name="Goolsby J.A."/>
            <person name="Tidwell J."/>
            <person name="Bellgard S.E."/>
            <person name="Bellgard M.I."/>
        </authorList>
    </citation>
    <scope>NUCLEOTIDE SEQUENCE</scope>
    <source>
        <tissue evidence="1">Shoot tissue taken approximately 20 cm above the soil surface</tissue>
    </source>
</reference>
<name>A0A0A9B2Y9_ARUDO</name>
<sequence>MGWGRTQWISLSDLSANVCARQTFHLWEC</sequence>
<dbReference type="AlphaFoldDB" id="A0A0A9B2Y9"/>
<evidence type="ECO:0000313" key="1">
    <source>
        <dbReference type="EMBL" id="JAD57721.1"/>
    </source>
</evidence>
<protein>
    <submittedName>
        <fullName evidence="1">Uncharacterized protein</fullName>
    </submittedName>
</protein>